<keyword evidence="2" id="KW-1185">Reference proteome</keyword>
<accession>F0ZLT6</accession>
<name>F0ZLT6_DICPU</name>
<gene>
    <name evidence="1" type="ORF">DICPUDRAFT_79182</name>
</gene>
<dbReference type="GeneID" id="10501796"/>
<dbReference type="KEGG" id="dpp:DICPUDRAFT_79182"/>
<evidence type="ECO:0000313" key="1">
    <source>
        <dbReference type="EMBL" id="EGC35071.1"/>
    </source>
</evidence>
<evidence type="ECO:0000313" key="2">
    <source>
        <dbReference type="Proteomes" id="UP000001064"/>
    </source>
</evidence>
<dbReference type="Proteomes" id="UP000001064">
    <property type="component" value="Unassembled WGS sequence"/>
</dbReference>
<dbReference type="RefSeq" id="XP_003288378.1">
    <property type="nucleotide sequence ID" value="XM_003288330.1"/>
</dbReference>
<protein>
    <submittedName>
        <fullName evidence="1">Uncharacterized protein</fullName>
    </submittedName>
</protein>
<dbReference type="EMBL" id="GL871072">
    <property type="protein sequence ID" value="EGC35071.1"/>
    <property type="molecule type" value="Genomic_DNA"/>
</dbReference>
<dbReference type="InParanoid" id="F0ZLT6"/>
<dbReference type="AlphaFoldDB" id="F0ZLT6"/>
<reference evidence="2" key="1">
    <citation type="journal article" date="2011" name="Genome Biol.">
        <title>Comparative genomics of the social amoebae Dictyostelium discoideum and Dictyostelium purpureum.</title>
        <authorList>
            <consortium name="US DOE Joint Genome Institute (JGI-PGF)"/>
            <person name="Sucgang R."/>
            <person name="Kuo A."/>
            <person name="Tian X."/>
            <person name="Salerno W."/>
            <person name="Parikh A."/>
            <person name="Feasley C.L."/>
            <person name="Dalin E."/>
            <person name="Tu H."/>
            <person name="Huang E."/>
            <person name="Barry K."/>
            <person name="Lindquist E."/>
            <person name="Shapiro H."/>
            <person name="Bruce D."/>
            <person name="Schmutz J."/>
            <person name="Salamov A."/>
            <person name="Fey P."/>
            <person name="Gaudet P."/>
            <person name="Anjard C."/>
            <person name="Babu M.M."/>
            <person name="Basu S."/>
            <person name="Bushmanova Y."/>
            <person name="van der Wel H."/>
            <person name="Katoh-Kurasawa M."/>
            <person name="Dinh C."/>
            <person name="Coutinho P.M."/>
            <person name="Saito T."/>
            <person name="Elias M."/>
            <person name="Schaap P."/>
            <person name="Kay R.R."/>
            <person name="Henrissat B."/>
            <person name="Eichinger L."/>
            <person name="Rivero F."/>
            <person name="Putnam N.H."/>
            <person name="West C.M."/>
            <person name="Loomis W.F."/>
            <person name="Chisholm R.L."/>
            <person name="Shaulsky G."/>
            <person name="Strassmann J.E."/>
            <person name="Queller D.C."/>
            <person name="Kuspa A."/>
            <person name="Grigoriev I.V."/>
        </authorList>
    </citation>
    <scope>NUCLEOTIDE SEQUENCE [LARGE SCALE GENOMIC DNA]</scope>
    <source>
        <strain evidence="2">QSDP1</strain>
    </source>
</reference>
<dbReference type="VEuPathDB" id="AmoebaDB:DICPUDRAFT_79182"/>
<proteinExistence type="predicted"/>
<sequence length="307" mass="35393">MKELYDLAPVKILPEAYHRTQNEGILIEKKKKFIKEINKLISVGVNVLCGRCKKELIGQIAYSDIKEKTRELNKTCTQGIIDKIANIVKGDELSVDIIKYNGEICLISCCQSCAEGEICKYNSFTLGSAYIHRVQNGRRHSVVNFSILNNYALKKKSEKGEYYIEIQLIIYAHHITTNQSFKDGVNSLFCFKNWFIDLHDIGSEAVHLKKEITSNFIKYYNSKRLSEGLQMEEFAVEEVKKFHGSIQFPRVLKYLFTNYENAKAKIINLKPKPSEISFIDDFKKVLKDYLAYIGLFISEGEKYFSLS</sequence>
<organism evidence="1 2">
    <name type="scientific">Dictyostelium purpureum</name>
    <name type="common">Slime mold</name>
    <dbReference type="NCBI Taxonomy" id="5786"/>
    <lineage>
        <taxon>Eukaryota</taxon>
        <taxon>Amoebozoa</taxon>
        <taxon>Evosea</taxon>
        <taxon>Eumycetozoa</taxon>
        <taxon>Dictyostelia</taxon>
        <taxon>Dictyosteliales</taxon>
        <taxon>Dictyosteliaceae</taxon>
        <taxon>Dictyostelium</taxon>
    </lineage>
</organism>